<keyword evidence="2" id="KW-0808">Transferase</keyword>
<dbReference type="PROSITE" id="PS00107">
    <property type="entry name" value="PROTEIN_KINASE_ATP"/>
    <property type="match status" value="1"/>
</dbReference>
<feature type="signal peptide" evidence="14">
    <location>
        <begin position="1"/>
        <end position="23"/>
    </location>
</feature>
<feature type="binding site" evidence="12">
    <location>
        <position position="364"/>
    </location>
    <ligand>
        <name>ATP</name>
        <dbReference type="ChEBI" id="CHEBI:30616"/>
    </ligand>
</feature>
<keyword evidence="10" id="KW-1015">Disulfide bond</keyword>
<reference evidence="16 17" key="1">
    <citation type="journal article" date="2018" name="Science">
        <title>The opium poppy genome and morphinan production.</title>
        <authorList>
            <person name="Guo L."/>
            <person name="Winzer T."/>
            <person name="Yang X."/>
            <person name="Li Y."/>
            <person name="Ning Z."/>
            <person name="He Z."/>
            <person name="Teodor R."/>
            <person name="Lu Y."/>
            <person name="Bowser T.A."/>
            <person name="Graham I.A."/>
            <person name="Ye K."/>
        </authorList>
    </citation>
    <scope>NUCLEOTIDE SEQUENCE [LARGE SCALE GENOMIC DNA]</scope>
    <source>
        <strain evidence="17">cv. HN1</strain>
        <tissue evidence="16">Leaves</tissue>
    </source>
</reference>
<dbReference type="InterPro" id="IPR025287">
    <property type="entry name" value="WAK_GUB"/>
</dbReference>
<dbReference type="InterPro" id="IPR045274">
    <property type="entry name" value="WAK-like"/>
</dbReference>
<dbReference type="GO" id="GO:0030247">
    <property type="term" value="F:polysaccharide binding"/>
    <property type="evidence" value="ECO:0007669"/>
    <property type="project" value="InterPro"/>
</dbReference>
<dbReference type="GO" id="GO:0007166">
    <property type="term" value="P:cell surface receptor signaling pathway"/>
    <property type="evidence" value="ECO:0007669"/>
    <property type="project" value="InterPro"/>
</dbReference>
<evidence type="ECO:0000256" key="12">
    <source>
        <dbReference type="PROSITE-ProRule" id="PRU10141"/>
    </source>
</evidence>
<accession>A0A4Y7J830</accession>
<organism evidence="16 17">
    <name type="scientific">Papaver somniferum</name>
    <name type="common">Opium poppy</name>
    <dbReference type="NCBI Taxonomy" id="3469"/>
    <lineage>
        <taxon>Eukaryota</taxon>
        <taxon>Viridiplantae</taxon>
        <taxon>Streptophyta</taxon>
        <taxon>Embryophyta</taxon>
        <taxon>Tracheophyta</taxon>
        <taxon>Spermatophyta</taxon>
        <taxon>Magnoliopsida</taxon>
        <taxon>Ranunculales</taxon>
        <taxon>Papaveraceae</taxon>
        <taxon>Papaveroideae</taxon>
        <taxon>Papaver</taxon>
    </lineage>
</organism>
<keyword evidence="5 12" id="KW-0547">Nucleotide-binding</keyword>
<dbReference type="Gene3D" id="3.30.200.20">
    <property type="entry name" value="Phosphorylase Kinase, domain 1"/>
    <property type="match status" value="1"/>
</dbReference>
<evidence type="ECO:0000256" key="13">
    <source>
        <dbReference type="SAM" id="MobiDB-lite"/>
    </source>
</evidence>
<dbReference type="InterPro" id="IPR013695">
    <property type="entry name" value="WAK"/>
</dbReference>
<comment type="subcellular location">
    <subcellularLocation>
        <location evidence="1">Membrane</location>
        <topology evidence="1">Single-pass type I membrane protein</topology>
    </subcellularLocation>
</comment>
<dbReference type="PROSITE" id="PS50011">
    <property type="entry name" value="PROTEIN_KINASE_DOM"/>
    <property type="match status" value="1"/>
</dbReference>
<name>A0A4Y7J830_PAPSO</name>
<dbReference type="InterPro" id="IPR000719">
    <property type="entry name" value="Prot_kinase_dom"/>
</dbReference>
<dbReference type="InterPro" id="IPR011009">
    <property type="entry name" value="Kinase-like_dom_sf"/>
</dbReference>
<evidence type="ECO:0000256" key="8">
    <source>
        <dbReference type="ARBA" id="ARBA00022989"/>
    </source>
</evidence>
<keyword evidence="6" id="KW-0418">Kinase</keyword>
<evidence type="ECO:0000256" key="3">
    <source>
        <dbReference type="ARBA" id="ARBA00022692"/>
    </source>
</evidence>
<protein>
    <recommendedName>
        <fullName evidence="15">Protein kinase domain-containing protein</fullName>
    </recommendedName>
</protein>
<evidence type="ECO:0000256" key="9">
    <source>
        <dbReference type="ARBA" id="ARBA00023136"/>
    </source>
</evidence>
<evidence type="ECO:0000256" key="4">
    <source>
        <dbReference type="ARBA" id="ARBA00022729"/>
    </source>
</evidence>
<dbReference type="GO" id="GO:0005886">
    <property type="term" value="C:plasma membrane"/>
    <property type="evidence" value="ECO:0007669"/>
    <property type="project" value="TreeGrafter"/>
</dbReference>
<dbReference type="InterPro" id="IPR017441">
    <property type="entry name" value="Protein_kinase_ATP_BS"/>
</dbReference>
<dbReference type="GO" id="GO:0004674">
    <property type="term" value="F:protein serine/threonine kinase activity"/>
    <property type="evidence" value="ECO:0007669"/>
    <property type="project" value="InterPro"/>
</dbReference>
<dbReference type="SMART" id="SM00220">
    <property type="entry name" value="S_TKc"/>
    <property type="match status" value="1"/>
</dbReference>
<keyword evidence="11" id="KW-0325">Glycoprotein</keyword>
<keyword evidence="9" id="KW-0472">Membrane</keyword>
<evidence type="ECO:0000256" key="2">
    <source>
        <dbReference type="ARBA" id="ARBA00022679"/>
    </source>
</evidence>
<keyword evidence="17" id="KW-1185">Reference proteome</keyword>
<dbReference type="Pfam" id="PF08488">
    <property type="entry name" value="WAK"/>
    <property type="match status" value="1"/>
</dbReference>
<dbReference type="Gene3D" id="1.10.510.10">
    <property type="entry name" value="Transferase(Phosphotransferase) domain 1"/>
    <property type="match status" value="2"/>
</dbReference>
<evidence type="ECO:0000256" key="14">
    <source>
        <dbReference type="SAM" id="SignalP"/>
    </source>
</evidence>
<keyword evidence="4 14" id="KW-0732">Signal</keyword>
<evidence type="ECO:0000256" key="1">
    <source>
        <dbReference type="ARBA" id="ARBA00004479"/>
    </source>
</evidence>
<sequence>MALHILLNFQCFLVLLCLQLASTTEIPITASTVITKPGCQDKCGNVSIPHPFGIGDGCFIHRRFEIECNDSLPSDTRPVIGKNIPVTNISILDGEMTIRLRLATDCSDKSIQLVDNEISASFIMFTFSNTKNKFIAIGCNAFAYLVTTNDNASIATGCLSSCNKIEDSTNGTCNGIGCCEASIPAGLQRYEAIVIGLSPSGRRNLSFNPCSYAFLTEKSSFNFSSSYLENFRNHGTLPVPAVVDWTIGNQTCEEAQTNLTSYALWEHEEKKAHEKVKEEFFKQNGGLILNRLLDEREEDTENGRKGSKMGKGEKKHQSIATIYTEKELSKATKNYHDSQILGRGGFGTVYKGILSNGKLVAIKKTKIVNLDQNEQFISEIAVLSQINHKNVSQVPLLVYEYVGNGTLYQHLHECLENQASPAFLSWESRLRIASEVAGSLAYLHAEASIPIIHRDVKSSNVLLDDEYRAEVSDFGASRLNPTDQAQLSTIVQGKEIFSLDRPEEDRNLANYFNSSMKTNRLFAILDSSLVQNDNERVSSVHGHQQIQQTAELAQKCLRMKGENRPTMKEVAMILHVLMVISSSYHGILDEEDTMHTSRGEHMLLLESAELLSYTDSITTIGDSIKRISALETEGR</sequence>
<evidence type="ECO:0000256" key="11">
    <source>
        <dbReference type="ARBA" id="ARBA00023180"/>
    </source>
</evidence>
<keyword evidence="3" id="KW-0812">Transmembrane</keyword>
<keyword evidence="8" id="KW-1133">Transmembrane helix</keyword>
<dbReference type="PROSITE" id="PS00108">
    <property type="entry name" value="PROTEIN_KINASE_ST"/>
    <property type="match status" value="1"/>
</dbReference>
<feature type="region of interest" description="Disordered" evidence="13">
    <location>
        <begin position="294"/>
        <end position="316"/>
    </location>
</feature>
<evidence type="ECO:0000256" key="10">
    <source>
        <dbReference type="ARBA" id="ARBA00023157"/>
    </source>
</evidence>
<evidence type="ECO:0000259" key="15">
    <source>
        <dbReference type="PROSITE" id="PS50011"/>
    </source>
</evidence>
<evidence type="ECO:0000256" key="6">
    <source>
        <dbReference type="ARBA" id="ARBA00022777"/>
    </source>
</evidence>
<evidence type="ECO:0000256" key="7">
    <source>
        <dbReference type="ARBA" id="ARBA00022840"/>
    </source>
</evidence>
<dbReference type="Pfam" id="PF00069">
    <property type="entry name" value="Pkinase"/>
    <property type="match status" value="1"/>
</dbReference>
<dbReference type="InterPro" id="IPR008271">
    <property type="entry name" value="Ser/Thr_kinase_AS"/>
</dbReference>
<evidence type="ECO:0000313" key="17">
    <source>
        <dbReference type="Proteomes" id="UP000316621"/>
    </source>
</evidence>
<feature type="chain" id="PRO_5021420274" description="Protein kinase domain-containing protein" evidence="14">
    <location>
        <begin position="24"/>
        <end position="635"/>
    </location>
</feature>
<dbReference type="Pfam" id="PF13947">
    <property type="entry name" value="GUB_WAK_bind"/>
    <property type="match status" value="1"/>
</dbReference>
<keyword evidence="7 12" id="KW-0067">ATP-binding</keyword>
<feature type="domain" description="Protein kinase" evidence="15">
    <location>
        <begin position="335"/>
        <end position="578"/>
    </location>
</feature>
<proteinExistence type="predicted"/>
<gene>
    <name evidence="16" type="ORF">C5167_015821</name>
</gene>
<dbReference type="EMBL" id="CM010717">
    <property type="protein sequence ID" value="RZC56967.1"/>
    <property type="molecule type" value="Genomic_DNA"/>
</dbReference>
<dbReference type="Proteomes" id="UP000316621">
    <property type="component" value="Chromosome 3"/>
</dbReference>
<dbReference type="PANTHER" id="PTHR27005:SF468">
    <property type="entry name" value="OS01G0310500 PROTEIN"/>
    <property type="match status" value="1"/>
</dbReference>
<dbReference type="SUPFAM" id="SSF56112">
    <property type="entry name" value="Protein kinase-like (PK-like)"/>
    <property type="match status" value="1"/>
</dbReference>
<evidence type="ECO:0000256" key="5">
    <source>
        <dbReference type="ARBA" id="ARBA00022741"/>
    </source>
</evidence>
<dbReference type="AlphaFoldDB" id="A0A4Y7J830"/>
<dbReference type="Gramene" id="RZC56967">
    <property type="protein sequence ID" value="RZC56967"/>
    <property type="gene ID" value="C5167_015821"/>
</dbReference>
<evidence type="ECO:0000313" key="16">
    <source>
        <dbReference type="EMBL" id="RZC56967.1"/>
    </source>
</evidence>
<dbReference type="PANTHER" id="PTHR27005">
    <property type="entry name" value="WALL-ASSOCIATED RECEPTOR KINASE-LIKE 21"/>
    <property type="match status" value="1"/>
</dbReference>
<dbReference type="GO" id="GO:0005524">
    <property type="term" value="F:ATP binding"/>
    <property type="evidence" value="ECO:0007669"/>
    <property type="project" value="UniProtKB-UniRule"/>
</dbReference>